<organism evidence="2 3">
    <name type="scientific">Pectobacterium araliae</name>
    <dbReference type="NCBI Taxonomy" id="3073862"/>
    <lineage>
        <taxon>Bacteria</taxon>
        <taxon>Pseudomonadati</taxon>
        <taxon>Pseudomonadota</taxon>
        <taxon>Gammaproteobacteria</taxon>
        <taxon>Enterobacterales</taxon>
        <taxon>Pectobacteriaceae</taxon>
        <taxon>Pectobacterium</taxon>
    </lineage>
</organism>
<keyword evidence="3" id="KW-1185">Reference proteome</keyword>
<dbReference type="Gene3D" id="3.10.180.10">
    <property type="entry name" value="2,3-Dihydroxybiphenyl 1,2-Dioxygenase, domain 1"/>
    <property type="match status" value="1"/>
</dbReference>
<name>A0AAN0MKY2_9GAMM</name>
<reference evidence="3" key="1">
    <citation type="journal article" date="2024" name="Int. J. Syst. Evol. Microbiol.">
        <title>Pectobacterium araliae sp. nov., a pathogen causing bacterial soft rot of Japanese angelica tree in Japan.</title>
        <authorList>
            <person name="Sawada H."/>
            <person name="Someya N."/>
            <person name="Morohoshi T."/>
            <person name="Ono M."/>
            <person name="Satou M."/>
        </authorList>
    </citation>
    <scope>NUCLEOTIDE SEQUENCE [LARGE SCALE GENOMIC DNA]</scope>
    <source>
        <strain evidence="3">MAFF 302110</strain>
    </source>
</reference>
<dbReference type="InterPro" id="IPR037523">
    <property type="entry name" value="VOC_core"/>
</dbReference>
<dbReference type="KEGG" id="parl:PEC302110_15470"/>
<evidence type="ECO:0000313" key="3">
    <source>
        <dbReference type="Proteomes" id="UP001377830"/>
    </source>
</evidence>
<dbReference type="SUPFAM" id="SSF54593">
    <property type="entry name" value="Glyoxalase/Bleomycin resistance protein/Dihydroxybiphenyl dioxygenase"/>
    <property type="match status" value="1"/>
</dbReference>
<protein>
    <submittedName>
        <fullName evidence="2">Glyoxalase/bleomycin resistance/dioxygenase family protein</fullName>
    </submittedName>
</protein>
<dbReference type="EMBL" id="AP028908">
    <property type="protein sequence ID" value="BES84450.1"/>
    <property type="molecule type" value="Genomic_DNA"/>
</dbReference>
<dbReference type="PROSITE" id="PS51819">
    <property type="entry name" value="VOC"/>
    <property type="match status" value="1"/>
</dbReference>
<feature type="domain" description="VOC" evidence="1">
    <location>
        <begin position="10"/>
        <end position="139"/>
    </location>
</feature>
<dbReference type="InterPro" id="IPR029068">
    <property type="entry name" value="Glyas_Bleomycin-R_OHBP_Dase"/>
</dbReference>
<dbReference type="Proteomes" id="UP001377830">
    <property type="component" value="Chromosome"/>
</dbReference>
<accession>A0AAN0MKY2</accession>
<gene>
    <name evidence="2" type="ORF">PEC302110_15470</name>
</gene>
<dbReference type="AlphaFoldDB" id="A0AAN0MKY2"/>
<sequence length="144" mass="15950">MMNQTIPGVEVLFVAGFGPIVKALSASHALYVDTLKLPLKPVAEGSDYLVTDVLDGVKHFALWPLSQASESCFGQESWPTHFLEPQSWLEFEVADMAEATEALKAQGYALLVENRLEPWGQQVTRFLSPEGVLIGVTYTPWLRD</sequence>
<evidence type="ECO:0000259" key="1">
    <source>
        <dbReference type="PROSITE" id="PS51819"/>
    </source>
</evidence>
<proteinExistence type="predicted"/>
<evidence type="ECO:0000313" key="2">
    <source>
        <dbReference type="EMBL" id="BES84450.1"/>
    </source>
</evidence>